<evidence type="ECO:0000259" key="1">
    <source>
        <dbReference type="Pfam" id="PF00557"/>
    </source>
</evidence>
<dbReference type="Pfam" id="PF01321">
    <property type="entry name" value="Creatinase_N"/>
    <property type="match status" value="1"/>
</dbReference>
<dbReference type="PANTHER" id="PTHR46112:SF2">
    <property type="entry name" value="XAA-PRO AMINOPEPTIDASE P-RELATED"/>
    <property type="match status" value="1"/>
</dbReference>
<dbReference type="CDD" id="cd01066">
    <property type="entry name" value="APP_MetAP"/>
    <property type="match status" value="1"/>
</dbReference>
<dbReference type="SUPFAM" id="SSF53092">
    <property type="entry name" value="Creatinase/prolidase N-terminal domain"/>
    <property type="match status" value="1"/>
</dbReference>
<organism evidence="3">
    <name type="scientific">marine metagenome</name>
    <dbReference type="NCBI Taxonomy" id="408172"/>
    <lineage>
        <taxon>unclassified sequences</taxon>
        <taxon>metagenomes</taxon>
        <taxon>ecological metagenomes</taxon>
    </lineage>
</organism>
<dbReference type="PANTHER" id="PTHR46112">
    <property type="entry name" value="AMINOPEPTIDASE"/>
    <property type="match status" value="1"/>
</dbReference>
<proteinExistence type="predicted"/>
<dbReference type="InterPro" id="IPR000994">
    <property type="entry name" value="Pept_M24"/>
</dbReference>
<dbReference type="Gene3D" id="3.40.350.10">
    <property type="entry name" value="Creatinase/prolidase N-terminal domain"/>
    <property type="match status" value="1"/>
</dbReference>
<reference evidence="3" key="1">
    <citation type="submission" date="2018-05" db="EMBL/GenBank/DDBJ databases">
        <authorList>
            <person name="Lanie J.A."/>
            <person name="Ng W.-L."/>
            <person name="Kazmierczak K.M."/>
            <person name="Andrzejewski T.M."/>
            <person name="Davidsen T.M."/>
            <person name="Wayne K.J."/>
            <person name="Tettelin H."/>
            <person name="Glass J.I."/>
            <person name="Rusch D."/>
            <person name="Podicherti R."/>
            <person name="Tsui H.-C.T."/>
            <person name="Winkler M.E."/>
        </authorList>
    </citation>
    <scope>NUCLEOTIDE SEQUENCE</scope>
</reference>
<evidence type="ECO:0008006" key="4">
    <source>
        <dbReference type="Google" id="ProtNLM"/>
    </source>
</evidence>
<dbReference type="Pfam" id="PF00557">
    <property type="entry name" value="Peptidase_M24"/>
    <property type="match status" value="1"/>
</dbReference>
<dbReference type="InterPro" id="IPR029149">
    <property type="entry name" value="Creatin/AminoP/Spt16_N"/>
</dbReference>
<evidence type="ECO:0000259" key="2">
    <source>
        <dbReference type="Pfam" id="PF01321"/>
    </source>
</evidence>
<protein>
    <recommendedName>
        <fullName evidence="4">Creatinase N-terminal domain-containing protein</fullName>
    </recommendedName>
</protein>
<dbReference type="InterPro" id="IPR036005">
    <property type="entry name" value="Creatinase/aminopeptidase-like"/>
</dbReference>
<feature type="domain" description="Creatinase N-terminal" evidence="2">
    <location>
        <begin position="11"/>
        <end position="156"/>
    </location>
</feature>
<dbReference type="Gene3D" id="3.90.230.10">
    <property type="entry name" value="Creatinase/methionine aminopeptidase superfamily"/>
    <property type="match status" value="1"/>
</dbReference>
<dbReference type="SUPFAM" id="SSF55920">
    <property type="entry name" value="Creatinase/aminopeptidase"/>
    <property type="match status" value="1"/>
</dbReference>
<dbReference type="InterPro" id="IPR000587">
    <property type="entry name" value="Creatinase_N"/>
</dbReference>
<feature type="domain" description="Peptidase M24" evidence="1">
    <location>
        <begin position="164"/>
        <end position="374"/>
    </location>
</feature>
<gene>
    <name evidence="3" type="ORF">METZ01_LOCUS188780</name>
</gene>
<evidence type="ECO:0000313" key="3">
    <source>
        <dbReference type="EMBL" id="SVB35926.1"/>
    </source>
</evidence>
<accession>A0A382DBP7</accession>
<dbReference type="EMBL" id="UINC01038630">
    <property type="protein sequence ID" value="SVB35926.1"/>
    <property type="molecule type" value="Genomic_DNA"/>
</dbReference>
<dbReference type="InterPro" id="IPR050659">
    <property type="entry name" value="Peptidase_M24B"/>
</dbReference>
<dbReference type="AlphaFoldDB" id="A0A382DBP7"/>
<name>A0A382DBP7_9ZZZZ</name>
<sequence>MNFTLQEYSTRLENVKKRMSDRGLDLLILTDPSNMNYLTGYDGWSFYVPQGVIVSLDKEEPVWFGRKQDSNGARITTYLQDENILGYPENLIQSPPLHPYDYIANYIHENKCAHKSIGVEMDSYYYTAENHDRLVKKCPNAKFKDAHLLVNWIRFIKSDSEIAYMRDGAKLVQAGMQTAYNEIKPGVRQSVVAGKIQNTLLGGNEEIQIGGEYSGLNIILASGVSASASHLTPTDKKFKENEGTIIELGGVKNRYHCALSRTVYIGKPDTKTNDTLQITNEGVERAIESTRPGNTCHDVAVAFWNVLEKYGLEKESRCGYSIGLGYPPDWGEHTLSIRKNDMTVLQPNVTFHLMAGMWMDTWGLEISESIRVTENGCELFCNFSRKLHLI</sequence>